<dbReference type="PATRIC" id="fig|398512.5.peg.1617"/>
<evidence type="ECO:0000313" key="2">
    <source>
        <dbReference type="EMBL" id="KNY26294.1"/>
    </source>
</evidence>
<protein>
    <submittedName>
        <fullName evidence="2">Putative anti-sigma regulatory factor, serine/threonine protein kinase</fullName>
    </submittedName>
</protein>
<dbReference type="Proteomes" id="UP000036923">
    <property type="component" value="Unassembled WGS sequence"/>
</dbReference>
<evidence type="ECO:0000313" key="3">
    <source>
        <dbReference type="Proteomes" id="UP000036923"/>
    </source>
</evidence>
<accession>A0A0L6JKI4</accession>
<dbReference type="InterPro" id="IPR036890">
    <property type="entry name" value="HATPase_C_sf"/>
</dbReference>
<dbReference type="Gene3D" id="3.30.565.10">
    <property type="entry name" value="Histidine kinase-like ATPase, C-terminal domain"/>
    <property type="match status" value="1"/>
</dbReference>
<dbReference type="InterPro" id="IPR003594">
    <property type="entry name" value="HATPase_dom"/>
</dbReference>
<evidence type="ECO:0000259" key="1">
    <source>
        <dbReference type="SMART" id="SM00387"/>
    </source>
</evidence>
<gene>
    <name evidence="2" type="ORF">Bccel_1556</name>
</gene>
<comment type="caution">
    <text evidence="2">The sequence shown here is derived from an EMBL/GenBank/DDBJ whole genome shotgun (WGS) entry which is preliminary data.</text>
</comment>
<reference evidence="3" key="1">
    <citation type="submission" date="2015-07" db="EMBL/GenBank/DDBJ databases">
        <title>Near-Complete Genome Sequence of the Cellulolytic Bacterium Bacteroides (Pseudobacteroides) cellulosolvens ATCC 35603.</title>
        <authorList>
            <person name="Dassa B."/>
            <person name="Utturkar S.M."/>
            <person name="Klingeman D.M."/>
            <person name="Hurt R.A."/>
            <person name="Keller M."/>
            <person name="Xu J."/>
            <person name="Reddy Y.H.K."/>
            <person name="Borovok I."/>
            <person name="Grinberg I.R."/>
            <person name="Lamed R."/>
            <person name="Zhivin O."/>
            <person name="Bayer E.A."/>
            <person name="Brown S.D."/>
        </authorList>
    </citation>
    <scope>NUCLEOTIDE SEQUENCE [LARGE SCALE GENOMIC DNA]</scope>
    <source>
        <strain evidence="3">DSM 2933</strain>
    </source>
</reference>
<dbReference type="SUPFAM" id="SSF55874">
    <property type="entry name" value="ATPase domain of HSP90 chaperone/DNA topoisomerase II/histidine kinase"/>
    <property type="match status" value="1"/>
</dbReference>
<dbReference type="eggNOG" id="COG2172">
    <property type="taxonomic scope" value="Bacteria"/>
</dbReference>
<keyword evidence="3" id="KW-1185">Reference proteome</keyword>
<keyword evidence="2" id="KW-0418">Kinase</keyword>
<dbReference type="AlphaFoldDB" id="A0A0L6JKI4"/>
<dbReference type="GO" id="GO:0004674">
    <property type="term" value="F:protein serine/threonine kinase activity"/>
    <property type="evidence" value="ECO:0007669"/>
    <property type="project" value="UniProtKB-KW"/>
</dbReference>
<proteinExistence type="predicted"/>
<keyword evidence="2" id="KW-0808">Transferase</keyword>
<feature type="domain" description="Histidine kinase/HSP90-like ATPase" evidence="1">
    <location>
        <begin position="33"/>
        <end position="131"/>
    </location>
</feature>
<organism evidence="2 3">
    <name type="scientific">Pseudobacteroides cellulosolvens ATCC 35603 = DSM 2933</name>
    <dbReference type="NCBI Taxonomy" id="398512"/>
    <lineage>
        <taxon>Bacteria</taxon>
        <taxon>Bacillati</taxon>
        <taxon>Bacillota</taxon>
        <taxon>Clostridia</taxon>
        <taxon>Eubacteriales</taxon>
        <taxon>Oscillospiraceae</taxon>
        <taxon>Pseudobacteroides</taxon>
    </lineage>
</organism>
<dbReference type="CDD" id="cd16934">
    <property type="entry name" value="HATPase_RsbT-like"/>
    <property type="match status" value="1"/>
</dbReference>
<sequence>MILYEVMINEERDIVIARQKSREAAKEMNFGLVDQTRIITAVSELSRNVYEHAGSGRVVIEVISNGSQKGLMFSFIDEGPGIEDIELVMKEGFTTGKGMGLGLPGSKRLMDYFFITSQVGIGTKVVIKKWI</sequence>
<keyword evidence="2" id="KW-0723">Serine/threonine-protein kinase</keyword>
<dbReference type="STRING" id="398512.Bccel_1556"/>
<dbReference type="SMART" id="SM00387">
    <property type="entry name" value="HATPase_c"/>
    <property type="match status" value="1"/>
</dbReference>
<dbReference type="OrthoDB" id="9797578at2"/>
<dbReference type="EMBL" id="LGTC01000001">
    <property type="protein sequence ID" value="KNY26294.1"/>
    <property type="molecule type" value="Genomic_DNA"/>
</dbReference>
<dbReference type="Pfam" id="PF02518">
    <property type="entry name" value="HATPase_c"/>
    <property type="match status" value="1"/>
</dbReference>
<name>A0A0L6JKI4_9FIRM</name>
<dbReference type="RefSeq" id="WP_036942365.1">
    <property type="nucleotide sequence ID" value="NZ_JQKC01000018.1"/>
</dbReference>